<organism evidence="2 3">
    <name type="scientific">Aquipseudomonas alcaligenes (strain ATCC 14909 / DSM 50342 / CCUG 1425 / JCM 20561 / NBRC 14159 / NCIMB 9945 / NCTC 10367 / 1577)</name>
    <name type="common">Pseudomonas alcaligenes</name>
    <dbReference type="NCBI Taxonomy" id="1215092"/>
    <lineage>
        <taxon>Bacteria</taxon>
        <taxon>Pseudomonadati</taxon>
        <taxon>Pseudomonadota</taxon>
        <taxon>Gammaproteobacteria</taxon>
        <taxon>Pseudomonadales</taxon>
        <taxon>Pseudomonadaceae</taxon>
        <taxon>Aquipseudomonas</taxon>
    </lineage>
</organism>
<comment type="caution">
    <text evidence="2">The sequence shown here is derived from an EMBL/GenBank/DDBJ whole genome shotgun (WGS) entry which is preliminary data.</text>
</comment>
<gene>
    <name evidence="2" type="ORF">PA6_014_00340</name>
</gene>
<dbReference type="OrthoDB" id="7027997at2"/>
<evidence type="ECO:0000256" key="1">
    <source>
        <dbReference type="SAM" id="Phobius"/>
    </source>
</evidence>
<keyword evidence="1" id="KW-1133">Transmembrane helix</keyword>
<dbReference type="RefSeq" id="WP_021700748.1">
    <property type="nucleotide sequence ID" value="NZ_BATI01000014.1"/>
</dbReference>
<dbReference type="AlphaFoldDB" id="U2Z4H3"/>
<protein>
    <recommendedName>
        <fullName evidence="4">Phage holin family protein</fullName>
    </recommendedName>
</protein>
<dbReference type="Pfam" id="PF05449">
    <property type="entry name" value="Phage_holin_3_7"/>
    <property type="match status" value="1"/>
</dbReference>
<accession>U2Z4H3</accession>
<name>U2Z4H3_AQUA1</name>
<evidence type="ECO:0000313" key="2">
    <source>
        <dbReference type="EMBL" id="GAD62661.1"/>
    </source>
</evidence>
<dbReference type="eggNOG" id="ENOG5031HIP">
    <property type="taxonomic scope" value="Bacteria"/>
</dbReference>
<feature type="transmembrane region" description="Helical" evidence="1">
    <location>
        <begin position="65"/>
        <end position="83"/>
    </location>
</feature>
<evidence type="ECO:0008006" key="4">
    <source>
        <dbReference type="Google" id="ProtNLM"/>
    </source>
</evidence>
<reference evidence="2" key="1">
    <citation type="submission" date="2024-09" db="EMBL/GenBank/DDBJ databases">
        <title>Whole genome shotgun sequence of Pseudomonas alcaligenes NBRC 14159.</title>
        <authorList>
            <person name="Yoshida I."/>
            <person name="Hosoyama A."/>
            <person name="Tsuchikane K."/>
            <person name="Noguchi M."/>
            <person name="Hirakata S."/>
            <person name="Ando Y."/>
            <person name="Ohji S."/>
            <person name="Yamazoe A."/>
            <person name="Yamazaki S."/>
            <person name="Fujita N."/>
        </authorList>
    </citation>
    <scope>NUCLEOTIDE SEQUENCE</scope>
    <source>
        <strain evidence="2">NBRC 14159</strain>
    </source>
</reference>
<feature type="transmembrane region" description="Helical" evidence="1">
    <location>
        <begin position="35"/>
        <end position="53"/>
    </location>
</feature>
<proteinExistence type="predicted"/>
<dbReference type="InterPro" id="IPR008473">
    <property type="entry name" value="Phage_holin_3_7"/>
</dbReference>
<keyword evidence="1" id="KW-0472">Membrane</keyword>
<dbReference type="Proteomes" id="UP000016560">
    <property type="component" value="Unassembled WGS sequence"/>
</dbReference>
<feature type="transmembrane region" description="Helical" evidence="1">
    <location>
        <begin position="6"/>
        <end position="23"/>
    </location>
</feature>
<sequence>MLSYVLTQVVFWLCVVVFVRLFTFQRGDARFRRGISCLAVAVMFSAGVTMIHILKGDLVLPEASWPLVVLLAVFAVSVMRTGGNLAGVLRPESVTYTGPDRRHPPHTL</sequence>
<evidence type="ECO:0000313" key="3">
    <source>
        <dbReference type="Proteomes" id="UP000016560"/>
    </source>
</evidence>
<dbReference type="EMBL" id="BATI01000014">
    <property type="protein sequence ID" value="GAD62661.1"/>
    <property type="molecule type" value="Genomic_DNA"/>
</dbReference>
<keyword evidence="1" id="KW-0812">Transmembrane</keyword>
<keyword evidence="3" id="KW-1185">Reference proteome</keyword>